<comment type="caution">
    <text evidence="7">The sequence shown here is derived from an EMBL/GenBank/DDBJ whole genome shotgun (WGS) entry which is preliminary data.</text>
</comment>
<evidence type="ECO:0000256" key="4">
    <source>
        <dbReference type="ARBA" id="ARBA00022917"/>
    </source>
</evidence>
<comment type="subcellular location">
    <subcellularLocation>
        <location evidence="5">Cytoplasm</location>
    </subcellularLocation>
</comment>
<keyword evidence="3 5" id="KW-0251">Elongation factor</keyword>
<evidence type="ECO:0000259" key="6">
    <source>
        <dbReference type="Pfam" id="PF00889"/>
    </source>
</evidence>
<dbReference type="SUPFAM" id="SSF46934">
    <property type="entry name" value="UBA-like"/>
    <property type="match status" value="1"/>
</dbReference>
<dbReference type="Gene3D" id="3.30.479.20">
    <property type="entry name" value="Elongation factor Ts, dimerisation domain"/>
    <property type="match status" value="1"/>
</dbReference>
<dbReference type="Proteomes" id="UP000231152">
    <property type="component" value="Unassembled WGS sequence"/>
</dbReference>
<dbReference type="AlphaFoldDB" id="A0A2M8LDW1"/>
<keyword evidence="5" id="KW-0963">Cytoplasm</keyword>
<dbReference type="HAMAP" id="MF_00050">
    <property type="entry name" value="EF_Ts"/>
    <property type="match status" value="1"/>
</dbReference>
<dbReference type="InterPro" id="IPR014039">
    <property type="entry name" value="Transl_elong_EFTs/EF1B_dimer"/>
</dbReference>
<dbReference type="GO" id="GO:0003746">
    <property type="term" value="F:translation elongation factor activity"/>
    <property type="evidence" value="ECO:0007669"/>
    <property type="project" value="UniProtKB-UniRule"/>
</dbReference>
<sequence length="199" mass="21874">MTKETIVALRRETGAGISDIHKALEEAGGDQAKALELLKKRGQAKALKKQDRETSEGIVHAYVHGNGRVGVLIEVACETDFVARNEDFQSFVHDIALQVAATNPRYLSVEDIPEEVKAKELSLAKERLEEEGKLAGKDATIIDKILEGSFAKFVEAEALLAQSSIKEESQTIKDLLVAITAKVGENVQIKRFTRYEIGQ</sequence>
<reference evidence="7 8" key="1">
    <citation type="submission" date="2017-09" db="EMBL/GenBank/DDBJ databases">
        <title>Depth-based differentiation of microbial function through sediment-hosted aquifers and enrichment of novel symbionts in the deep terrestrial subsurface.</title>
        <authorList>
            <person name="Probst A.J."/>
            <person name="Ladd B."/>
            <person name="Jarett J.K."/>
            <person name="Geller-Mcgrath D.E."/>
            <person name="Sieber C.M."/>
            <person name="Emerson J.B."/>
            <person name="Anantharaman K."/>
            <person name="Thomas B.C."/>
            <person name="Malmstrom R."/>
            <person name="Stieglmeier M."/>
            <person name="Klingl A."/>
            <person name="Woyke T."/>
            <person name="Ryan C.M."/>
            <person name="Banfield J.F."/>
        </authorList>
    </citation>
    <scope>NUCLEOTIDE SEQUENCE [LARGE SCALE GENOMIC DNA]</scope>
    <source>
        <strain evidence="7">CG10_big_fil_rev_8_21_14_0_10_48_11</strain>
    </source>
</reference>
<dbReference type="InterPro" id="IPR009060">
    <property type="entry name" value="UBA-like_sf"/>
</dbReference>
<feature type="domain" description="Translation elongation factor EFTs/EF1B dimerisation" evidence="6">
    <location>
        <begin position="53"/>
        <end position="199"/>
    </location>
</feature>
<dbReference type="FunFam" id="1.10.8.10:FF:000001">
    <property type="entry name" value="Elongation factor Ts"/>
    <property type="match status" value="1"/>
</dbReference>
<organism evidence="7 8">
    <name type="scientific">Candidatus Uhrbacteria bacterium CG10_big_fil_rev_8_21_14_0_10_48_11</name>
    <dbReference type="NCBI Taxonomy" id="1975037"/>
    <lineage>
        <taxon>Bacteria</taxon>
        <taxon>Candidatus Uhriibacteriota</taxon>
    </lineage>
</organism>
<dbReference type="EMBL" id="PFET01000012">
    <property type="protein sequence ID" value="PJE75629.1"/>
    <property type="molecule type" value="Genomic_DNA"/>
</dbReference>
<comment type="similarity">
    <text evidence="1 5">Belongs to the EF-Ts family.</text>
</comment>
<evidence type="ECO:0000256" key="2">
    <source>
        <dbReference type="ARBA" id="ARBA00016956"/>
    </source>
</evidence>
<comment type="function">
    <text evidence="5">Associates with the EF-Tu.GDP complex and induces the exchange of GDP to GTP. It remains bound to the aminoacyl-tRNA.EF-Tu.GTP complex up to the GTP hydrolysis stage on the ribosome.</text>
</comment>
<dbReference type="Gene3D" id="1.10.8.10">
    <property type="entry name" value="DNA helicase RuvA subunit, C-terminal domain"/>
    <property type="match status" value="1"/>
</dbReference>
<name>A0A2M8LDW1_9BACT</name>
<dbReference type="GO" id="GO:0005737">
    <property type="term" value="C:cytoplasm"/>
    <property type="evidence" value="ECO:0007669"/>
    <property type="project" value="UniProtKB-SubCell"/>
</dbReference>
<evidence type="ECO:0000256" key="5">
    <source>
        <dbReference type="HAMAP-Rule" id="MF_00050"/>
    </source>
</evidence>
<evidence type="ECO:0000256" key="3">
    <source>
        <dbReference type="ARBA" id="ARBA00022768"/>
    </source>
</evidence>
<keyword evidence="4 5" id="KW-0648">Protein biosynthesis</keyword>
<evidence type="ECO:0000313" key="8">
    <source>
        <dbReference type="Proteomes" id="UP000231152"/>
    </source>
</evidence>
<accession>A0A2M8LDW1</accession>
<gene>
    <name evidence="5 7" type="primary">tsf</name>
    <name evidence="7" type="ORF">COV04_03455</name>
</gene>
<dbReference type="CDD" id="cd14275">
    <property type="entry name" value="UBA_EF-Ts"/>
    <property type="match status" value="1"/>
</dbReference>
<protein>
    <recommendedName>
        <fullName evidence="2 5">Elongation factor Ts</fullName>
        <shortName evidence="5">EF-Ts</shortName>
    </recommendedName>
</protein>
<dbReference type="PANTHER" id="PTHR11741:SF0">
    <property type="entry name" value="ELONGATION FACTOR TS, MITOCHONDRIAL"/>
    <property type="match status" value="1"/>
</dbReference>
<dbReference type="Gene3D" id="1.10.286.20">
    <property type="match status" value="1"/>
</dbReference>
<dbReference type="Pfam" id="PF00889">
    <property type="entry name" value="EF_TS"/>
    <property type="match status" value="1"/>
</dbReference>
<evidence type="ECO:0000256" key="1">
    <source>
        <dbReference type="ARBA" id="ARBA00005532"/>
    </source>
</evidence>
<dbReference type="InterPro" id="IPR036402">
    <property type="entry name" value="EF-Ts_dimer_sf"/>
</dbReference>
<proteinExistence type="inferred from homology"/>
<dbReference type="PANTHER" id="PTHR11741">
    <property type="entry name" value="ELONGATION FACTOR TS"/>
    <property type="match status" value="1"/>
</dbReference>
<evidence type="ECO:0000313" key="7">
    <source>
        <dbReference type="EMBL" id="PJE75629.1"/>
    </source>
</evidence>
<feature type="region of interest" description="Involved in Mg(2+) ion dislocation from EF-Tu" evidence="5">
    <location>
        <begin position="79"/>
        <end position="82"/>
    </location>
</feature>
<dbReference type="InterPro" id="IPR001816">
    <property type="entry name" value="Transl_elong_EFTs/EF1B"/>
</dbReference>
<dbReference type="SUPFAM" id="SSF54713">
    <property type="entry name" value="Elongation factor Ts (EF-Ts), dimerisation domain"/>
    <property type="match status" value="1"/>
</dbReference>